<feature type="transmembrane region" description="Helical" evidence="6">
    <location>
        <begin position="399"/>
        <end position="414"/>
    </location>
</feature>
<dbReference type="HAMAP" id="MF_01391">
    <property type="entry name" value="CytC_CcsA"/>
    <property type="match status" value="1"/>
</dbReference>
<evidence type="ECO:0000256" key="6">
    <source>
        <dbReference type="HAMAP-Rule" id="MF_01391"/>
    </source>
</evidence>
<keyword evidence="2 6" id="KW-0812">Transmembrane</keyword>
<feature type="transmembrane region" description="Helical" evidence="6">
    <location>
        <begin position="83"/>
        <end position="101"/>
    </location>
</feature>
<reference evidence="8" key="1">
    <citation type="journal article" date="2015" name="BMC Evol. Biol.">
        <title>Chloroplast phylogenomic analysis of chlorophyte green algae identifies a novel lineage sister to the Sphaeropleales (Chlorophyceae).</title>
        <authorList>
            <person name="Lemieux C."/>
            <person name="Vincent A.T."/>
            <person name="Labarre A."/>
            <person name="Otis C."/>
            <person name="Turmel M."/>
        </authorList>
    </citation>
    <scope>NUCLEOTIDE SEQUENCE</scope>
</reference>
<organism evidence="8">
    <name type="scientific">Chlamydomonas nivalis</name>
    <dbReference type="NCBI Taxonomy" id="47906"/>
    <lineage>
        <taxon>Eukaryota</taxon>
        <taxon>Viridiplantae</taxon>
        <taxon>Chlorophyta</taxon>
        <taxon>core chlorophytes</taxon>
        <taxon>Chlorophyceae</taxon>
        <taxon>CS clade</taxon>
        <taxon>Chlamydomonadales</taxon>
        <taxon>Chlamydomonadaceae</taxon>
        <taxon>Chlamydomonas</taxon>
    </lineage>
</organism>
<keyword evidence="8" id="KW-0150">Chloroplast</keyword>
<feature type="transmembrane region" description="Helical" evidence="6">
    <location>
        <begin position="155"/>
        <end position="174"/>
    </location>
</feature>
<comment type="similarity">
    <text evidence="6">Belongs to the CcmF/CycK/Ccl1/NrfE/CcsA family.</text>
</comment>
<protein>
    <recommendedName>
        <fullName evidence="6">Cytochrome c biogenesis protein CcsA</fullName>
    </recommendedName>
</protein>
<feature type="transmembrane region" description="Helical" evidence="6">
    <location>
        <begin position="217"/>
        <end position="238"/>
    </location>
</feature>
<keyword evidence="6" id="KW-0793">Thylakoid</keyword>
<comment type="subcellular location">
    <subcellularLocation>
        <location evidence="1">Membrane</location>
        <topology evidence="1">Multi-pass membrane protein</topology>
    </subcellularLocation>
    <subcellularLocation>
        <location evidence="6">Plastid</location>
        <location evidence="6">Chloroplast thylakoid membrane</location>
        <topology evidence="6">Multi-pass membrane protein</topology>
    </subcellularLocation>
</comment>
<keyword evidence="5 6" id="KW-0472">Membrane</keyword>
<dbReference type="InterPro" id="IPR045062">
    <property type="entry name" value="Cyt_c_biogenesis_CcsA/CcmC"/>
</dbReference>
<gene>
    <name evidence="6 8" type="primary">ccsA</name>
</gene>
<dbReference type="AlphaFoldDB" id="A0A0S2IAV5"/>
<dbReference type="NCBIfam" id="TIGR03144">
    <property type="entry name" value="cytochr_II_ccsB"/>
    <property type="match status" value="1"/>
</dbReference>
<evidence type="ECO:0000256" key="4">
    <source>
        <dbReference type="ARBA" id="ARBA00022989"/>
    </source>
</evidence>
<comment type="function">
    <text evidence="6">Required during biogenesis of c-type cytochromes (cytochrome c6 and cytochrome f) at the step of heme attachment.</text>
</comment>
<proteinExistence type="inferred from homology"/>
<dbReference type="GO" id="GO:0020037">
    <property type="term" value="F:heme binding"/>
    <property type="evidence" value="ECO:0007669"/>
    <property type="project" value="InterPro"/>
</dbReference>
<feature type="transmembrane region" description="Helical" evidence="6">
    <location>
        <begin position="361"/>
        <end position="384"/>
    </location>
</feature>
<dbReference type="GO" id="GO:0005886">
    <property type="term" value="C:plasma membrane"/>
    <property type="evidence" value="ECO:0007669"/>
    <property type="project" value="TreeGrafter"/>
</dbReference>
<evidence type="ECO:0000256" key="5">
    <source>
        <dbReference type="ARBA" id="ARBA00023136"/>
    </source>
</evidence>
<evidence type="ECO:0000259" key="7">
    <source>
        <dbReference type="Pfam" id="PF01578"/>
    </source>
</evidence>
<keyword evidence="3 6" id="KW-0201">Cytochrome c-type biogenesis</keyword>
<dbReference type="PANTHER" id="PTHR30071">
    <property type="entry name" value="HEME EXPORTER PROTEIN C"/>
    <property type="match status" value="1"/>
</dbReference>
<feature type="domain" description="Cytochrome c assembly protein" evidence="7">
    <location>
        <begin position="184"/>
        <end position="451"/>
    </location>
</feature>
<evidence type="ECO:0000313" key="8">
    <source>
        <dbReference type="EMBL" id="ALO20884.1"/>
    </source>
</evidence>
<dbReference type="InterPro" id="IPR002541">
    <property type="entry name" value="Cyt_c_assembly"/>
</dbReference>
<dbReference type="PANTHER" id="PTHR30071:SF1">
    <property type="entry name" value="CYTOCHROME B_B6 PROTEIN-RELATED"/>
    <property type="match status" value="1"/>
</dbReference>
<evidence type="ECO:0000256" key="1">
    <source>
        <dbReference type="ARBA" id="ARBA00004141"/>
    </source>
</evidence>
<keyword evidence="8" id="KW-0934">Plastid</keyword>
<dbReference type="EMBL" id="KT624675">
    <property type="protein sequence ID" value="ALO20884.1"/>
    <property type="molecule type" value="Genomic_DNA"/>
</dbReference>
<accession>A0A0S2IAV5</accession>
<dbReference type="InterPro" id="IPR017562">
    <property type="entry name" value="Cyt_c_biogenesis_CcsA"/>
</dbReference>
<sequence length="459" mass="50977">MASSLISVLLSNSVTNFFNLTFFTPFLAALGGTTGLENESASFYNNIYAFASNFSYTNPTNAGALPLIETNFSYGSALIINGVLRNCSFFSLFLSMIFYWIQTAFSSPPVAYYRNDVIVAPSLLHPITVSSNSNRLDAPVFLISFLEKVKQVPNFAGTALMIISNFLLMCLLIFRWKESGHFPLSNLYESLMFLSWSCTFIHLVLELKTELIRSDAILLKQCLGSITSPIALFTNAFATFNLPAEMQKAAPLVPALQSNWLMMHVTVMIISYSALILGSLLSIAFLILISSFSFSFFDFSFLKQKGAKNGNQTSTKTPFNTPSSSFQATDVLLLFSKSDKKKSALVPSKAKMTLAWNFDNLSYRVLGIGFPFLTIGILSGAVWANEAWGSYWSWDPKETWALLTWLIFAIYLHARITKGWQGKKPAIIASFGFLAIWICFLGVNLIGEGLHSYGWFSNS</sequence>
<comment type="subunit">
    <text evidence="6">May interact with Ccs1.</text>
</comment>
<feature type="transmembrane region" description="Helical" evidence="6">
    <location>
        <begin position="426"/>
        <end position="447"/>
    </location>
</feature>
<keyword evidence="4 6" id="KW-1133">Transmembrane helix</keyword>
<evidence type="ECO:0000256" key="2">
    <source>
        <dbReference type="ARBA" id="ARBA00022692"/>
    </source>
</evidence>
<dbReference type="GO" id="GO:0017004">
    <property type="term" value="P:cytochrome complex assembly"/>
    <property type="evidence" value="ECO:0007669"/>
    <property type="project" value="UniProtKB-UniRule"/>
</dbReference>
<evidence type="ECO:0000256" key="3">
    <source>
        <dbReference type="ARBA" id="ARBA00022748"/>
    </source>
</evidence>
<name>A0A0S2IAV5_9CHLO</name>
<dbReference type="GO" id="GO:0009535">
    <property type="term" value="C:chloroplast thylakoid membrane"/>
    <property type="evidence" value="ECO:0007669"/>
    <property type="project" value="UniProtKB-SubCell"/>
</dbReference>
<geneLocation type="chloroplast" evidence="8"/>
<dbReference type="Pfam" id="PF01578">
    <property type="entry name" value="Cytochrom_C_asm"/>
    <property type="match status" value="1"/>
</dbReference>